<proteinExistence type="predicted"/>
<protein>
    <submittedName>
        <fullName evidence="2">Uncharacterized protein</fullName>
    </submittedName>
</protein>
<reference evidence="3" key="1">
    <citation type="submission" date="2019-04" db="EMBL/GenBank/DDBJ databases">
        <title>Draft genome sequence of Pseudonocardiaceae bacterium SL3-2-4.</title>
        <authorList>
            <person name="Ningsih F."/>
            <person name="Yokota A."/>
            <person name="Sakai Y."/>
            <person name="Nanatani K."/>
            <person name="Yabe S."/>
            <person name="Oetari A."/>
            <person name="Sjamsuridzal W."/>
        </authorList>
    </citation>
    <scope>NUCLEOTIDE SEQUENCE [LARGE SCALE GENOMIC DNA]</scope>
    <source>
        <strain evidence="3">SL3-2-4</strain>
    </source>
</reference>
<name>A0A4D4J9T8_9PSEU</name>
<gene>
    <name evidence="2" type="ORF">GTS_50640</name>
</gene>
<evidence type="ECO:0000256" key="1">
    <source>
        <dbReference type="SAM" id="Phobius"/>
    </source>
</evidence>
<organism evidence="2 3">
    <name type="scientific">Gandjariella thermophila</name>
    <dbReference type="NCBI Taxonomy" id="1931992"/>
    <lineage>
        <taxon>Bacteria</taxon>
        <taxon>Bacillati</taxon>
        <taxon>Actinomycetota</taxon>
        <taxon>Actinomycetes</taxon>
        <taxon>Pseudonocardiales</taxon>
        <taxon>Pseudonocardiaceae</taxon>
        <taxon>Gandjariella</taxon>
    </lineage>
</organism>
<sequence>MPGYSYGVRRGTGSGVSGWLLLCSLALGLVLMHHAPASEQHMGTMSPPVVASATVSAPAMSPSDGSGRGESHVLMHMCLAVIGAFGAVLALVGAFLGLPRRFGADGGPPARVGLFRTDRPPGGGRTVLTSLCVLRL</sequence>
<dbReference type="AlphaFoldDB" id="A0A4D4J9T8"/>
<keyword evidence="1" id="KW-0812">Transmembrane</keyword>
<dbReference type="Proteomes" id="UP000298860">
    <property type="component" value="Unassembled WGS sequence"/>
</dbReference>
<evidence type="ECO:0000313" key="3">
    <source>
        <dbReference type="Proteomes" id="UP000298860"/>
    </source>
</evidence>
<comment type="caution">
    <text evidence="2">The sequence shown here is derived from an EMBL/GenBank/DDBJ whole genome shotgun (WGS) entry which is preliminary data.</text>
</comment>
<evidence type="ECO:0000313" key="2">
    <source>
        <dbReference type="EMBL" id="GDY33431.1"/>
    </source>
</evidence>
<keyword evidence="1" id="KW-1133">Transmembrane helix</keyword>
<feature type="transmembrane region" description="Helical" evidence="1">
    <location>
        <begin position="73"/>
        <end position="98"/>
    </location>
</feature>
<accession>A0A4D4J9T8</accession>
<feature type="transmembrane region" description="Helical" evidence="1">
    <location>
        <begin position="12"/>
        <end position="32"/>
    </location>
</feature>
<dbReference type="EMBL" id="BJFL01000042">
    <property type="protein sequence ID" value="GDY33431.1"/>
    <property type="molecule type" value="Genomic_DNA"/>
</dbReference>
<keyword evidence="1" id="KW-0472">Membrane</keyword>
<keyword evidence="3" id="KW-1185">Reference proteome</keyword>